<dbReference type="SFLD" id="SFLDS00003">
    <property type="entry name" value="Haloacid_Dehalogenase"/>
    <property type="match status" value="1"/>
</dbReference>
<dbReference type="PANTHER" id="PTHR11051:SF8">
    <property type="entry name" value="PROTEIN-GLUCOSYLGALACTOSYLHYDROXYLYSINE GLUCOSIDASE"/>
    <property type="match status" value="1"/>
</dbReference>
<dbReference type="InterPro" id="IPR005195">
    <property type="entry name" value="Glyco_hydro_65_M"/>
</dbReference>
<evidence type="ECO:0000256" key="1">
    <source>
        <dbReference type="ARBA" id="ARBA00006171"/>
    </source>
</evidence>
<dbReference type="SUPFAM" id="SSF48208">
    <property type="entry name" value="Six-hairpin glycosidases"/>
    <property type="match status" value="1"/>
</dbReference>
<dbReference type="Pfam" id="PF03636">
    <property type="entry name" value="Glyco_hydro_65N"/>
    <property type="match status" value="1"/>
</dbReference>
<dbReference type="Gene3D" id="1.10.150.240">
    <property type="entry name" value="Putative phosphatase, domain 2"/>
    <property type="match status" value="1"/>
</dbReference>
<dbReference type="SUPFAM" id="SSF56784">
    <property type="entry name" value="HAD-like"/>
    <property type="match status" value="1"/>
</dbReference>
<dbReference type="GO" id="GO:0005975">
    <property type="term" value="P:carbohydrate metabolic process"/>
    <property type="evidence" value="ECO:0007669"/>
    <property type="project" value="InterPro"/>
</dbReference>
<dbReference type="InterPro" id="IPR005194">
    <property type="entry name" value="Glyco_hydro_65_C"/>
</dbReference>
<dbReference type="NCBIfam" id="TIGR02009">
    <property type="entry name" value="PGMB-YQAB-SF"/>
    <property type="match status" value="1"/>
</dbReference>
<comment type="caution">
    <text evidence="4">The sequence shown here is derived from an EMBL/GenBank/DDBJ whole genome shotgun (WGS) entry which is preliminary data.</text>
</comment>
<keyword evidence="5" id="KW-1185">Reference proteome</keyword>
<dbReference type="GO" id="GO:0004190">
    <property type="term" value="F:aspartic-type endopeptidase activity"/>
    <property type="evidence" value="ECO:0007669"/>
    <property type="project" value="InterPro"/>
</dbReference>
<proteinExistence type="inferred from homology"/>
<dbReference type="OrthoDB" id="9816160at2"/>
<dbReference type="GO" id="GO:0030246">
    <property type="term" value="F:carbohydrate binding"/>
    <property type="evidence" value="ECO:0007669"/>
    <property type="project" value="InterPro"/>
</dbReference>
<dbReference type="Gene3D" id="2.60.420.10">
    <property type="entry name" value="Maltose phosphorylase, domain 3"/>
    <property type="match status" value="1"/>
</dbReference>
<dbReference type="InterPro" id="IPR001995">
    <property type="entry name" value="Peptidase_A2_cat"/>
</dbReference>
<dbReference type="AlphaFoldDB" id="A0A5C4U307"/>
<protein>
    <submittedName>
        <fullName evidence="4">Beta-phosphoglucomutase family hydrolase</fullName>
    </submittedName>
</protein>
<dbReference type="InterPro" id="IPR037018">
    <property type="entry name" value="GH65_N"/>
</dbReference>
<keyword evidence="4" id="KW-0378">Hydrolase</keyword>
<dbReference type="NCBIfam" id="TIGR01509">
    <property type="entry name" value="HAD-SF-IA-v3"/>
    <property type="match status" value="1"/>
</dbReference>
<dbReference type="Pfam" id="PF03632">
    <property type="entry name" value="Glyco_hydro_65m"/>
    <property type="match status" value="1"/>
</dbReference>
<evidence type="ECO:0000313" key="5">
    <source>
        <dbReference type="Proteomes" id="UP000312032"/>
    </source>
</evidence>
<dbReference type="InterPro" id="IPR005196">
    <property type="entry name" value="Glyco_hydro_65_N"/>
</dbReference>
<dbReference type="PANTHER" id="PTHR11051">
    <property type="entry name" value="GLYCOSYL HYDROLASE-RELATED"/>
    <property type="match status" value="1"/>
</dbReference>
<evidence type="ECO:0000259" key="3">
    <source>
        <dbReference type="PROSITE" id="PS50175"/>
    </source>
</evidence>
<comment type="similarity">
    <text evidence="1">Belongs to the HAD-like hydrolase superfamily. CbbY/CbbZ/Gph/YieH family.</text>
</comment>
<dbReference type="InterPro" id="IPR006439">
    <property type="entry name" value="HAD-SF_hydro_IA"/>
</dbReference>
<evidence type="ECO:0000313" key="4">
    <source>
        <dbReference type="EMBL" id="TNL97287.1"/>
    </source>
</evidence>
<dbReference type="InterPro" id="IPR036412">
    <property type="entry name" value="HAD-like_sf"/>
</dbReference>
<dbReference type="InterPro" id="IPR012341">
    <property type="entry name" value="6hp_glycosidase-like_sf"/>
</dbReference>
<evidence type="ECO:0000256" key="2">
    <source>
        <dbReference type="ARBA" id="ARBA00023295"/>
    </source>
</evidence>
<dbReference type="EMBL" id="VDHJ01000008">
    <property type="protein sequence ID" value="TNL97287.1"/>
    <property type="molecule type" value="Genomic_DNA"/>
</dbReference>
<gene>
    <name evidence="4" type="ORF">FHE74_06335</name>
</gene>
<dbReference type="InterPro" id="IPR023214">
    <property type="entry name" value="HAD_sf"/>
</dbReference>
<dbReference type="Proteomes" id="UP000312032">
    <property type="component" value="Unassembled WGS sequence"/>
</dbReference>
<dbReference type="Gene3D" id="2.70.98.40">
    <property type="entry name" value="Glycoside hydrolase, family 65, N-terminal domain"/>
    <property type="match status" value="1"/>
</dbReference>
<dbReference type="GO" id="GO:0016757">
    <property type="term" value="F:glycosyltransferase activity"/>
    <property type="evidence" value="ECO:0007669"/>
    <property type="project" value="UniProtKB-ARBA"/>
</dbReference>
<dbReference type="InterPro" id="IPR010976">
    <property type="entry name" value="B-phosphoglucomutase_hydrolase"/>
</dbReference>
<accession>A0A5C4U307</accession>
<dbReference type="Gene3D" id="1.50.10.10">
    <property type="match status" value="1"/>
</dbReference>
<dbReference type="InterPro" id="IPR023198">
    <property type="entry name" value="PGP-like_dom2"/>
</dbReference>
<organism evidence="4 5">
    <name type="scientific">Corynebacterium tapiri</name>
    <dbReference type="NCBI Taxonomy" id="1448266"/>
    <lineage>
        <taxon>Bacteria</taxon>
        <taxon>Bacillati</taxon>
        <taxon>Actinomycetota</taxon>
        <taxon>Actinomycetes</taxon>
        <taxon>Mycobacteriales</taxon>
        <taxon>Corynebacteriaceae</taxon>
        <taxon>Corynebacterium</taxon>
    </lineage>
</organism>
<feature type="domain" description="Peptidase A2" evidence="3">
    <location>
        <begin position="215"/>
        <end position="255"/>
    </location>
</feature>
<reference evidence="4 5" key="1">
    <citation type="submission" date="2019-06" db="EMBL/GenBank/DDBJ databases">
        <authorList>
            <person name="Li J."/>
        </authorList>
    </citation>
    <scope>NUCLEOTIDE SEQUENCE [LARGE SCALE GENOMIC DNA]</scope>
    <source>
        <strain evidence="4 5">LMG 28165</strain>
    </source>
</reference>
<keyword evidence="2" id="KW-0326">Glycosidase</keyword>
<dbReference type="Pfam" id="PF03633">
    <property type="entry name" value="Glyco_hydro_65C"/>
    <property type="match status" value="1"/>
</dbReference>
<dbReference type="Pfam" id="PF00702">
    <property type="entry name" value="Hydrolase"/>
    <property type="match status" value="1"/>
</dbReference>
<dbReference type="SFLD" id="SFLDG01129">
    <property type="entry name" value="C1.5:_HAD__Beta-PGM__Phosphata"/>
    <property type="match status" value="1"/>
</dbReference>
<dbReference type="SUPFAM" id="SSF74650">
    <property type="entry name" value="Galactose mutarotase-like"/>
    <property type="match status" value="1"/>
</dbReference>
<dbReference type="InterPro" id="IPR008928">
    <property type="entry name" value="6-hairpin_glycosidase_sf"/>
</dbReference>
<dbReference type="Gene3D" id="3.40.50.1000">
    <property type="entry name" value="HAD superfamily/HAD-like"/>
    <property type="match status" value="1"/>
</dbReference>
<dbReference type="GO" id="GO:0006508">
    <property type="term" value="P:proteolysis"/>
    <property type="evidence" value="ECO:0007669"/>
    <property type="project" value="InterPro"/>
</dbReference>
<dbReference type="InterPro" id="IPR011013">
    <property type="entry name" value="Gal_mutarotase_sf_dom"/>
</dbReference>
<sequence length="1034" mass="115213">MNCRALPAAVVFDMDGVITNTASVHARAWKKLFDAALAHYAPDAAEFDVDTDYPEHVDGKPRLDGVISFLASRGVELAQEDVVKLGDQKQGYFLEALEADGVEVFDDAVRLLERAAEAGIPRALVTSSRNARAVLDKAELTQLFDVLVDGNDVENENIAGKPAPDPFLLAARRLGVDPAKCAGFEDARSGVEALSKAKFGLIVGVDRSEEGDEVADALLDAGADRTLRSIAEIDWGIGWSDKSKVRQVDVFGVDGWSPKHLSDRETLFGTANGYWGTRASLPGTKDDGQNYPGTYVAGIFNRVYTENIDLESEHVPNVFDWTYLRIVDEQGRQVLPFTDEVLDFRREIDLGDGISVTHMRVRDTDGRITRVSVNQLTSLTDRHVAGMKVTVEPENWSGEVTIESAINPHVRNRNVADDRMLDTRHFDTPRGKHVDARTALVSAETRQSRVTVAVATQTTCVAGAVSGEGGEMLDSELVGHRFRAHAADGQPASFEKLATCYTSRDRAVSTPEDQALWKLGRLGSFDELAQKHADAWTDWWRVFDINLGGTRLEELAMQVNIFHVLQAVALVGEDLDVGLPARGITGEGYRGHIFWDEVYVYPLLTTHQPELTKALLRYRHRRLEASREIAQADGFRGALFAWQSGSTGREETPYKLYNPRTESWMPDNSHNQRHVALEVAYSAWRLFQYTGDRDFLRDTGAELMIETARAFSSMAQRGENGRYSIEHVMGPDEFHDGYPDNPGSGLKDNAYNNVMASWVLRRAARVFDHIDELESVALRRRLAVTDEELALFDDVSRNLTLHFHADGVLSQFDGYEQLKEFDWEGYREKYGNIGRLDLILASEGDQTNRYKLSKQADTLMLFYLFNPEELDETLAHMGYELSREDAQKTVDYYRARTSDGSTLSQFVHSWAISQFDLDEGYELYRQALEADLDNDKGSSTSEGVHCGVMGGTADMVMRCFGGLAVRGDTLCFDPRLPEAVDHITFVVRFRGAPVHFHFDGSSTTLSMPRSFAGPVDVEVAGEHGVLRSGEELKF</sequence>
<dbReference type="PROSITE" id="PS50175">
    <property type="entry name" value="ASP_PROT_RETROV"/>
    <property type="match status" value="1"/>
</dbReference>
<dbReference type="GO" id="GO:0004553">
    <property type="term" value="F:hydrolase activity, hydrolyzing O-glycosyl compounds"/>
    <property type="evidence" value="ECO:0007669"/>
    <property type="project" value="TreeGrafter"/>
</dbReference>
<name>A0A5C4U307_9CORY</name>